<proteinExistence type="predicted"/>
<feature type="region of interest" description="Disordered" evidence="1">
    <location>
        <begin position="1"/>
        <end position="25"/>
    </location>
</feature>
<sequence>MEGNMAPPDRPSLPPRWCTPVSHSKLPPPKLSQTVLVLIAETPPYPFPMPLCFFEHAMHIKKYRFLPDAKPTRVNSVYCICTRTLLPEGKGWTFHPPPVTRGRGDNGFGT</sequence>
<evidence type="ECO:0000313" key="3">
    <source>
        <dbReference type="Proteomes" id="UP000886998"/>
    </source>
</evidence>
<accession>A0A8X6YVA9</accession>
<dbReference type="Proteomes" id="UP000886998">
    <property type="component" value="Unassembled WGS sequence"/>
</dbReference>
<dbReference type="AlphaFoldDB" id="A0A8X6YVA9"/>
<organism evidence="2 3">
    <name type="scientific">Trichonephila inaurata madagascariensis</name>
    <dbReference type="NCBI Taxonomy" id="2747483"/>
    <lineage>
        <taxon>Eukaryota</taxon>
        <taxon>Metazoa</taxon>
        <taxon>Ecdysozoa</taxon>
        <taxon>Arthropoda</taxon>
        <taxon>Chelicerata</taxon>
        <taxon>Arachnida</taxon>
        <taxon>Araneae</taxon>
        <taxon>Araneomorphae</taxon>
        <taxon>Entelegynae</taxon>
        <taxon>Araneoidea</taxon>
        <taxon>Nephilidae</taxon>
        <taxon>Trichonephila</taxon>
        <taxon>Trichonephila inaurata</taxon>
    </lineage>
</organism>
<comment type="caution">
    <text evidence="2">The sequence shown here is derived from an EMBL/GenBank/DDBJ whole genome shotgun (WGS) entry which is preliminary data.</text>
</comment>
<reference evidence="2" key="1">
    <citation type="submission" date="2020-08" db="EMBL/GenBank/DDBJ databases">
        <title>Multicomponent nature underlies the extraordinary mechanical properties of spider dragline silk.</title>
        <authorList>
            <person name="Kono N."/>
            <person name="Nakamura H."/>
            <person name="Mori M."/>
            <person name="Yoshida Y."/>
            <person name="Ohtoshi R."/>
            <person name="Malay A.D."/>
            <person name="Moran D.A.P."/>
            <person name="Tomita M."/>
            <person name="Numata K."/>
            <person name="Arakawa K."/>
        </authorList>
    </citation>
    <scope>NUCLEOTIDE SEQUENCE</scope>
</reference>
<dbReference type="OrthoDB" id="10268481at2759"/>
<protein>
    <submittedName>
        <fullName evidence="2">Uncharacterized protein</fullName>
    </submittedName>
</protein>
<keyword evidence="3" id="KW-1185">Reference proteome</keyword>
<name>A0A8X6YVA9_9ARAC</name>
<evidence type="ECO:0000313" key="2">
    <source>
        <dbReference type="EMBL" id="GFY77117.1"/>
    </source>
</evidence>
<gene>
    <name evidence="2" type="ORF">TNIN_107081</name>
</gene>
<dbReference type="EMBL" id="BMAV01022317">
    <property type="protein sequence ID" value="GFY77117.1"/>
    <property type="molecule type" value="Genomic_DNA"/>
</dbReference>
<evidence type="ECO:0000256" key="1">
    <source>
        <dbReference type="SAM" id="MobiDB-lite"/>
    </source>
</evidence>